<dbReference type="RefSeq" id="WP_160365137.1">
    <property type="nucleotide sequence ID" value="NZ_JACEIB010000001.1"/>
</dbReference>
<name>A0A838L671_9SPHN</name>
<dbReference type="EMBL" id="JACEIB010000001">
    <property type="protein sequence ID" value="MBA2933078.1"/>
    <property type="molecule type" value="Genomic_DNA"/>
</dbReference>
<dbReference type="Pfam" id="PF03389">
    <property type="entry name" value="MobA_MobL"/>
    <property type="match status" value="1"/>
</dbReference>
<evidence type="ECO:0000259" key="4">
    <source>
        <dbReference type="Pfam" id="PF03389"/>
    </source>
</evidence>
<evidence type="ECO:0000256" key="3">
    <source>
        <dbReference type="SAM" id="MobiDB-lite"/>
    </source>
</evidence>
<evidence type="ECO:0000313" key="5">
    <source>
        <dbReference type="EMBL" id="MBA2933078.1"/>
    </source>
</evidence>
<dbReference type="Proteomes" id="UP000570166">
    <property type="component" value="Unassembled WGS sequence"/>
</dbReference>
<comment type="similarity">
    <text evidence="1">Belongs to the MobA/MobL family.</text>
</comment>
<keyword evidence="6" id="KW-1185">Reference proteome</keyword>
<sequence>MIRKHVPAPPFTFPPATEQVHQRRARLVRPHLPQPRKMKRLRLFNVRPISVAWQGAGRSPAFKTLVANTAYIWRDGLVTDRRFGRMPPSFAERRAELRTYGLSLPASAPVWTTSPYAVWDAVDSAVDTMNDNMSVRGWHIVSTLPSSLSDWAWKLLVETFVEKQFVRRGAPVAWAVHALLGDEGKWIVQPHAHMIVPARRYRTTQAGQVGDRMVNWAGSRRQQDALRRAWETMVGPLLSDTD</sequence>
<gene>
    <name evidence="5" type="ORF">HZF05_03100</name>
</gene>
<dbReference type="AlphaFoldDB" id="A0A838L671"/>
<reference evidence="5 6" key="1">
    <citation type="submission" date="2020-07" db="EMBL/GenBank/DDBJ databases">
        <authorList>
            <person name="Sun Q."/>
        </authorList>
    </citation>
    <scope>NUCLEOTIDE SEQUENCE [LARGE SCALE GENOMIC DNA]</scope>
    <source>
        <strain evidence="5 6">CGMCC 1.13654</strain>
    </source>
</reference>
<protein>
    <submittedName>
        <fullName evidence="5">MobA/MobL family protein</fullName>
    </submittedName>
</protein>
<evidence type="ECO:0000313" key="6">
    <source>
        <dbReference type="Proteomes" id="UP000570166"/>
    </source>
</evidence>
<evidence type="ECO:0000256" key="1">
    <source>
        <dbReference type="ARBA" id="ARBA00010873"/>
    </source>
</evidence>
<keyword evidence="2" id="KW-0184">Conjugation</keyword>
<accession>A0A838L671</accession>
<proteinExistence type="inferred from homology"/>
<evidence type="ECO:0000256" key="2">
    <source>
        <dbReference type="ARBA" id="ARBA00022971"/>
    </source>
</evidence>
<dbReference type="Gene3D" id="3.30.930.30">
    <property type="match status" value="1"/>
</dbReference>
<comment type="caution">
    <text evidence="5">The sequence shown here is derived from an EMBL/GenBank/DDBJ whole genome shotgun (WGS) entry which is preliminary data.</text>
</comment>
<dbReference type="InterPro" id="IPR005053">
    <property type="entry name" value="MobA_MobL"/>
</dbReference>
<feature type="domain" description="MobA/MobL protein" evidence="4">
    <location>
        <begin position="66"/>
        <end position="228"/>
    </location>
</feature>
<organism evidence="5 6">
    <name type="scientific">Sphingomonas chungangi</name>
    <dbReference type="NCBI Taxonomy" id="2683589"/>
    <lineage>
        <taxon>Bacteria</taxon>
        <taxon>Pseudomonadati</taxon>
        <taxon>Pseudomonadota</taxon>
        <taxon>Alphaproteobacteria</taxon>
        <taxon>Sphingomonadales</taxon>
        <taxon>Sphingomonadaceae</taxon>
        <taxon>Sphingomonas</taxon>
    </lineage>
</organism>
<feature type="region of interest" description="Disordered" evidence="3">
    <location>
        <begin position="1"/>
        <end position="20"/>
    </location>
</feature>